<organism>
    <name type="scientific">Pediculus humanus subsp. corporis</name>
    <name type="common">Body louse</name>
    <dbReference type="NCBI Taxonomy" id="121224"/>
    <lineage>
        <taxon>Eukaryota</taxon>
        <taxon>Metazoa</taxon>
        <taxon>Ecdysozoa</taxon>
        <taxon>Arthropoda</taxon>
        <taxon>Hexapoda</taxon>
        <taxon>Insecta</taxon>
        <taxon>Pterygota</taxon>
        <taxon>Neoptera</taxon>
        <taxon>Paraneoptera</taxon>
        <taxon>Psocodea</taxon>
        <taxon>Troctomorpha</taxon>
        <taxon>Phthiraptera</taxon>
        <taxon>Anoplura</taxon>
        <taxon>Pediculidae</taxon>
        <taxon>Pediculus</taxon>
    </lineage>
</organism>
<dbReference type="Proteomes" id="UP000009046">
    <property type="component" value="Unassembled WGS sequence"/>
</dbReference>
<dbReference type="GO" id="GO:0062129">
    <property type="term" value="C:chitin-based extracellular matrix"/>
    <property type="evidence" value="ECO:0007669"/>
    <property type="project" value="TreeGrafter"/>
</dbReference>
<dbReference type="eggNOG" id="ENOG502SRMH">
    <property type="taxonomic scope" value="Eukaryota"/>
</dbReference>
<accession>E0VR55</accession>
<dbReference type="OrthoDB" id="6379191at2759"/>
<dbReference type="RefSeq" id="XP_002428599.1">
    <property type="nucleotide sequence ID" value="XM_002428554.1"/>
</dbReference>
<dbReference type="InParanoid" id="E0VR55"/>
<proteinExistence type="predicted"/>
<evidence type="ECO:0000256" key="1">
    <source>
        <dbReference type="ARBA" id="ARBA00022460"/>
    </source>
</evidence>
<feature type="chain" id="PRO_5011412711" evidence="3">
    <location>
        <begin position="17"/>
        <end position="174"/>
    </location>
</feature>
<evidence type="ECO:0000313" key="6">
    <source>
        <dbReference type="Proteomes" id="UP000009046"/>
    </source>
</evidence>
<dbReference type="EMBL" id="DS235451">
    <property type="protein sequence ID" value="EEB15861.1"/>
    <property type="molecule type" value="Genomic_DNA"/>
</dbReference>
<evidence type="ECO:0000313" key="4">
    <source>
        <dbReference type="EMBL" id="EEB15861.1"/>
    </source>
</evidence>
<reference evidence="4" key="2">
    <citation type="submission" date="2007-04" db="EMBL/GenBank/DDBJ databases">
        <title>The genome of the human body louse.</title>
        <authorList>
            <consortium name="The Human Body Louse Genome Consortium"/>
            <person name="Kirkness E."/>
            <person name="Walenz B."/>
            <person name="Hass B."/>
            <person name="Bruggner R."/>
            <person name="Strausberg R."/>
        </authorList>
    </citation>
    <scope>NUCLEOTIDE SEQUENCE</scope>
    <source>
        <strain evidence="4">USDA</strain>
    </source>
</reference>
<evidence type="ECO:0000313" key="5">
    <source>
        <dbReference type="EnsemblMetazoa" id="PHUM392730-PA"/>
    </source>
</evidence>
<dbReference type="KEGG" id="phu:Phum_PHUM392730"/>
<protein>
    <submittedName>
        <fullName evidence="4">Endocuticle structural glycoprotein SgAbd-2, putative</fullName>
    </submittedName>
</protein>
<dbReference type="InterPro" id="IPR050468">
    <property type="entry name" value="Cuticle_Struct_Prot"/>
</dbReference>
<keyword evidence="3" id="KW-0732">Signal</keyword>
<dbReference type="CTD" id="8237661"/>
<dbReference type="OMA" id="FGNTRNS"/>
<dbReference type="InterPro" id="IPR031311">
    <property type="entry name" value="CHIT_BIND_RR_consensus"/>
</dbReference>
<dbReference type="GeneID" id="8237661"/>
<sequence>MKIILFTLAVVGTALGLPQFGNTRNSFAKPVYGAPAQTYSSANVVPIVSYSNDIGLDGSFQYSYQTGDGISAQANAQVRNVGGRDVENSVVQTVQGSYSYTAPDGQVITVNYVADENGYRAEGAHLPTPPPIPPEIQRSLALTGSQQGQSFGQGVQSFRTGQFAVPKPVYGVSG</sequence>
<dbReference type="PRINTS" id="PR00947">
    <property type="entry name" value="CUTICLE"/>
</dbReference>
<evidence type="ECO:0000256" key="2">
    <source>
        <dbReference type="PROSITE-ProRule" id="PRU00497"/>
    </source>
</evidence>
<reference evidence="5" key="3">
    <citation type="submission" date="2020-05" db="UniProtKB">
        <authorList>
            <consortium name="EnsemblMetazoa"/>
        </authorList>
    </citation>
    <scope>IDENTIFICATION</scope>
    <source>
        <strain evidence="5">USDA</strain>
    </source>
</reference>
<dbReference type="PANTHER" id="PTHR10380">
    <property type="entry name" value="CUTICLE PROTEIN"/>
    <property type="match status" value="1"/>
</dbReference>
<gene>
    <name evidence="5" type="primary">8237661</name>
    <name evidence="4" type="ORF">Phum_PHUM392730</name>
</gene>
<dbReference type="Pfam" id="PF00379">
    <property type="entry name" value="Chitin_bind_4"/>
    <property type="match status" value="1"/>
</dbReference>
<dbReference type="PROSITE" id="PS00233">
    <property type="entry name" value="CHIT_BIND_RR_1"/>
    <property type="match status" value="1"/>
</dbReference>
<dbReference type="PANTHER" id="PTHR10380:SF230">
    <property type="entry name" value="CUTICULAR PROTEIN 47EE"/>
    <property type="match status" value="1"/>
</dbReference>
<keyword evidence="1 2" id="KW-0193">Cuticle</keyword>
<dbReference type="GO" id="GO:0008010">
    <property type="term" value="F:structural constituent of chitin-based larval cuticle"/>
    <property type="evidence" value="ECO:0007669"/>
    <property type="project" value="TreeGrafter"/>
</dbReference>
<evidence type="ECO:0000256" key="3">
    <source>
        <dbReference type="SAM" id="SignalP"/>
    </source>
</evidence>
<dbReference type="HOGENOM" id="CLU_065450_2_2_1"/>
<dbReference type="EnsemblMetazoa" id="PHUM392730-RA">
    <property type="protein sequence ID" value="PHUM392730-PA"/>
    <property type="gene ID" value="PHUM392730"/>
</dbReference>
<keyword evidence="6" id="KW-1185">Reference proteome</keyword>
<feature type="signal peptide" evidence="3">
    <location>
        <begin position="1"/>
        <end position="16"/>
    </location>
</feature>
<dbReference type="EMBL" id="AAZO01004596">
    <property type="status" value="NOT_ANNOTATED_CDS"/>
    <property type="molecule type" value="Genomic_DNA"/>
</dbReference>
<reference evidence="4" key="1">
    <citation type="submission" date="2007-04" db="EMBL/GenBank/DDBJ databases">
        <title>Annotation of Pediculus humanus corporis strain USDA.</title>
        <authorList>
            <person name="Kirkness E."/>
            <person name="Hannick L."/>
            <person name="Hass B."/>
            <person name="Bruggner R."/>
            <person name="Lawson D."/>
            <person name="Bidwell S."/>
            <person name="Joardar V."/>
            <person name="Caler E."/>
            <person name="Walenz B."/>
            <person name="Inman J."/>
            <person name="Schobel S."/>
            <person name="Galinsky K."/>
            <person name="Amedeo P."/>
            <person name="Strausberg R."/>
        </authorList>
    </citation>
    <scope>NUCLEOTIDE SEQUENCE</scope>
    <source>
        <strain evidence="4">USDA</strain>
    </source>
</reference>
<dbReference type="PROSITE" id="PS51155">
    <property type="entry name" value="CHIT_BIND_RR_2"/>
    <property type="match status" value="1"/>
</dbReference>
<dbReference type="InterPro" id="IPR000618">
    <property type="entry name" value="Insect_cuticle"/>
</dbReference>
<dbReference type="STRING" id="121224.E0VR55"/>
<dbReference type="AlphaFoldDB" id="E0VR55"/>
<name>E0VR55_PEDHC</name>
<dbReference type="VEuPathDB" id="VectorBase:PHUM392730"/>